<evidence type="ECO:0000313" key="3">
    <source>
        <dbReference type="Proteomes" id="UP001301769"/>
    </source>
</evidence>
<evidence type="ECO:0000256" key="1">
    <source>
        <dbReference type="SAM" id="MobiDB-lite"/>
    </source>
</evidence>
<accession>A0AAN6Y5D1</accession>
<sequence>MDLEDLKKRLEEVHIADEIPVDQPVTLEDEDPVADVIYVGGMPEDDDSMDLDDPDSDNDSEEESDSETSPYPTPPDTPARAVLAAAIEGSKAAPKTKRREHWMSVFMAGTLDQPLQASDLTKAQRQRLMRKPDKYDLAYFECNKKEKGALTKEQVQKLQNIPGGLQTLKISDLPPPPEHHSQLKRHPMGDIFTDAEEEHLRSHTQTWVTISRNDTTVSHTLSSTNRND</sequence>
<gene>
    <name evidence="2" type="ORF">QBC37DRAFT_48908</name>
</gene>
<keyword evidence="3" id="KW-1185">Reference proteome</keyword>
<name>A0AAN6Y5D1_9PEZI</name>
<feature type="compositionally biased region" description="Acidic residues" evidence="1">
    <location>
        <begin position="43"/>
        <end position="66"/>
    </location>
</feature>
<proteinExistence type="predicted"/>
<feature type="region of interest" description="Disordered" evidence="1">
    <location>
        <begin position="37"/>
        <end position="79"/>
    </location>
</feature>
<comment type="caution">
    <text evidence="2">The sequence shown here is derived from an EMBL/GenBank/DDBJ whole genome shotgun (WGS) entry which is preliminary data.</text>
</comment>
<dbReference type="Proteomes" id="UP001301769">
    <property type="component" value="Unassembled WGS sequence"/>
</dbReference>
<protein>
    <submittedName>
        <fullName evidence="2">Uncharacterized protein</fullName>
    </submittedName>
</protein>
<dbReference type="AlphaFoldDB" id="A0AAN6Y5D1"/>
<evidence type="ECO:0000313" key="2">
    <source>
        <dbReference type="EMBL" id="KAK4209697.1"/>
    </source>
</evidence>
<reference evidence="2" key="1">
    <citation type="journal article" date="2023" name="Mol. Phylogenet. Evol.">
        <title>Genome-scale phylogeny and comparative genomics of the fungal order Sordariales.</title>
        <authorList>
            <person name="Hensen N."/>
            <person name="Bonometti L."/>
            <person name="Westerberg I."/>
            <person name="Brannstrom I.O."/>
            <person name="Guillou S."/>
            <person name="Cros-Aarteil S."/>
            <person name="Calhoun S."/>
            <person name="Haridas S."/>
            <person name="Kuo A."/>
            <person name="Mondo S."/>
            <person name="Pangilinan J."/>
            <person name="Riley R."/>
            <person name="LaButti K."/>
            <person name="Andreopoulos B."/>
            <person name="Lipzen A."/>
            <person name="Chen C."/>
            <person name="Yan M."/>
            <person name="Daum C."/>
            <person name="Ng V."/>
            <person name="Clum A."/>
            <person name="Steindorff A."/>
            <person name="Ohm R.A."/>
            <person name="Martin F."/>
            <person name="Silar P."/>
            <person name="Natvig D.O."/>
            <person name="Lalanne C."/>
            <person name="Gautier V."/>
            <person name="Ament-Velasquez S.L."/>
            <person name="Kruys A."/>
            <person name="Hutchinson M.I."/>
            <person name="Powell A.J."/>
            <person name="Barry K."/>
            <person name="Miller A.N."/>
            <person name="Grigoriev I.V."/>
            <person name="Debuchy R."/>
            <person name="Gladieux P."/>
            <person name="Hiltunen Thoren M."/>
            <person name="Johannesson H."/>
        </authorList>
    </citation>
    <scope>NUCLEOTIDE SEQUENCE</scope>
    <source>
        <strain evidence="2">PSN293</strain>
    </source>
</reference>
<reference evidence="2" key="2">
    <citation type="submission" date="2023-05" db="EMBL/GenBank/DDBJ databases">
        <authorList>
            <consortium name="Lawrence Berkeley National Laboratory"/>
            <person name="Steindorff A."/>
            <person name="Hensen N."/>
            <person name="Bonometti L."/>
            <person name="Westerberg I."/>
            <person name="Brannstrom I.O."/>
            <person name="Guillou S."/>
            <person name="Cros-Aarteil S."/>
            <person name="Calhoun S."/>
            <person name="Haridas S."/>
            <person name="Kuo A."/>
            <person name="Mondo S."/>
            <person name="Pangilinan J."/>
            <person name="Riley R."/>
            <person name="Labutti K."/>
            <person name="Andreopoulos B."/>
            <person name="Lipzen A."/>
            <person name="Chen C."/>
            <person name="Yanf M."/>
            <person name="Daum C."/>
            <person name="Ng V."/>
            <person name="Clum A."/>
            <person name="Ohm R."/>
            <person name="Martin F."/>
            <person name="Silar P."/>
            <person name="Natvig D."/>
            <person name="Lalanne C."/>
            <person name="Gautier V."/>
            <person name="Ament-Velasquez S.L."/>
            <person name="Kruys A."/>
            <person name="Hutchinson M.I."/>
            <person name="Powell A.J."/>
            <person name="Barry K."/>
            <person name="Miller A.N."/>
            <person name="Grigoriev I.V."/>
            <person name="Debuchy R."/>
            <person name="Gladieux P."/>
            <person name="Thoren M.H."/>
            <person name="Johannesson H."/>
        </authorList>
    </citation>
    <scope>NUCLEOTIDE SEQUENCE</scope>
    <source>
        <strain evidence="2">PSN293</strain>
    </source>
</reference>
<dbReference type="EMBL" id="MU858197">
    <property type="protein sequence ID" value="KAK4209697.1"/>
    <property type="molecule type" value="Genomic_DNA"/>
</dbReference>
<organism evidence="2 3">
    <name type="scientific">Rhypophila decipiens</name>
    <dbReference type="NCBI Taxonomy" id="261697"/>
    <lineage>
        <taxon>Eukaryota</taxon>
        <taxon>Fungi</taxon>
        <taxon>Dikarya</taxon>
        <taxon>Ascomycota</taxon>
        <taxon>Pezizomycotina</taxon>
        <taxon>Sordariomycetes</taxon>
        <taxon>Sordariomycetidae</taxon>
        <taxon>Sordariales</taxon>
        <taxon>Naviculisporaceae</taxon>
        <taxon>Rhypophila</taxon>
    </lineage>
</organism>